<proteinExistence type="predicted"/>
<organism evidence="1 2">
    <name type="scientific">Klebsiella pneumoniae</name>
    <dbReference type="NCBI Taxonomy" id="573"/>
    <lineage>
        <taxon>Bacteria</taxon>
        <taxon>Pseudomonadati</taxon>
        <taxon>Pseudomonadota</taxon>
        <taxon>Gammaproteobacteria</taxon>
        <taxon>Enterobacterales</taxon>
        <taxon>Enterobacteriaceae</taxon>
        <taxon>Klebsiella/Raoultella group</taxon>
        <taxon>Klebsiella</taxon>
        <taxon>Klebsiella pneumoniae complex</taxon>
    </lineage>
</organism>
<evidence type="ECO:0000313" key="2">
    <source>
        <dbReference type="Proteomes" id="UP000254938"/>
    </source>
</evidence>
<name>A0A377TVD0_KLEPN</name>
<sequence length="109" mass="12487">MRMRTSNYHRGDNFDLNFILRVHQRRFHRAAHRGVTSHHPRVPGFIHRRKVAFIGEEDGGVKNTRLVAALFFQHRVNLRQGIGGLLESVGIEICRHAGVVQGLVVDHHV</sequence>
<reference evidence="1 2" key="1">
    <citation type="submission" date="2018-06" db="EMBL/GenBank/DDBJ databases">
        <authorList>
            <consortium name="Pathogen Informatics"/>
            <person name="Doyle S."/>
        </authorList>
    </citation>
    <scope>NUCLEOTIDE SEQUENCE [LARGE SCALE GENOMIC DNA]</scope>
    <source>
        <strain evidence="1 2">NCTC9140</strain>
    </source>
</reference>
<dbReference type="EMBL" id="UGKQ01000007">
    <property type="protein sequence ID" value="STS83592.1"/>
    <property type="molecule type" value="Genomic_DNA"/>
</dbReference>
<dbReference type="AlphaFoldDB" id="A0A377TVD0"/>
<accession>A0A377TVD0</accession>
<evidence type="ECO:0000313" key="1">
    <source>
        <dbReference type="EMBL" id="STS83592.1"/>
    </source>
</evidence>
<dbReference type="Proteomes" id="UP000254938">
    <property type="component" value="Unassembled WGS sequence"/>
</dbReference>
<gene>
    <name evidence="1" type="ORF">NCTC9140_05360</name>
</gene>
<protein>
    <submittedName>
        <fullName evidence="1">Uncharacterized protein</fullName>
    </submittedName>
</protein>